<evidence type="ECO:0000259" key="1">
    <source>
        <dbReference type="Pfam" id="PF00534"/>
    </source>
</evidence>
<dbReference type="EMBL" id="FQUU01000013">
    <property type="protein sequence ID" value="SHF57428.1"/>
    <property type="molecule type" value="Genomic_DNA"/>
</dbReference>
<dbReference type="Proteomes" id="UP000184048">
    <property type="component" value="Unassembled WGS sequence"/>
</dbReference>
<keyword evidence="4" id="KW-1185">Reference proteome</keyword>
<dbReference type="Gene3D" id="3.40.50.2000">
    <property type="entry name" value="Glycogen Phosphorylase B"/>
    <property type="match status" value="2"/>
</dbReference>
<protein>
    <submittedName>
        <fullName evidence="3">Glycosyltransferase involved in cell wall bisynthesis</fullName>
    </submittedName>
</protein>
<dbReference type="AlphaFoldDB" id="A0A1M5CRN2"/>
<dbReference type="CDD" id="cd03802">
    <property type="entry name" value="GT4_AviGT4-like"/>
    <property type="match status" value="1"/>
</dbReference>
<dbReference type="PANTHER" id="PTHR12526">
    <property type="entry name" value="GLYCOSYLTRANSFERASE"/>
    <property type="match status" value="1"/>
</dbReference>
<proteinExistence type="predicted"/>
<dbReference type="STRING" id="1121884.SAMN02745131_02997"/>
<sequence length="359" mass="40490">MKIAQIAPLYEAVPPKLYGGTERVVHFLTEELVRLDHDVTLFASGDSKTSARLSAIVPEALRLKKCEDSLAPHILQIEEVMDRANEFDVIHFHTDYLNFPFTNNLVVPHVTTLHGKLSIPELQPLYNKYRHQPVISISNSQRQPLPQANWVGNVHHGLPCNLFRPGKGKGEYLAFLGRVSPEKGLENAIAIAIAAGIPLKVAAKIDKADKEYYEENIRELFEHPLVEYVGEVNEKKKEKFLGNAMALLFPINWEEPFGMVLIEAMACGTPVIAFNRGSVPEIIEDGQNGFVVSTKKQAIRALDQLHKIDRMVVRHSFEEKFSSARMANDYVRIYEKLAEKTRSKVKSIYPLGERKLSAI</sequence>
<dbReference type="InterPro" id="IPR028098">
    <property type="entry name" value="Glyco_trans_4-like_N"/>
</dbReference>
<dbReference type="PANTHER" id="PTHR12526:SF595">
    <property type="entry name" value="BLL5217 PROTEIN"/>
    <property type="match status" value="1"/>
</dbReference>
<dbReference type="Pfam" id="PF00534">
    <property type="entry name" value="Glycos_transf_1"/>
    <property type="match status" value="1"/>
</dbReference>
<dbReference type="RefSeq" id="WP_072836143.1">
    <property type="nucleotide sequence ID" value="NZ_FQUU01000013.1"/>
</dbReference>
<keyword evidence="3" id="KW-0808">Transferase</keyword>
<gene>
    <name evidence="3" type="ORF">SAMN02745131_02997</name>
</gene>
<dbReference type="Pfam" id="PF13439">
    <property type="entry name" value="Glyco_transf_4"/>
    <property type="match status" value="1"/>
</dbReference>
<name>A0A1M5CRN2_9BACT</name>
<dbReference type="OrthoDB" id="9801573at2"/>
<feature type="domain" description="Glycosyl transferase family 1" evidence="1">
    <location>
        <begin position="168"/>
        <end position="307"/>
    </location>
</feature>
<accession>A0A1M5CRN2</accession>
<reference evidence="3 4" key="1">
    <citation type="submission" date="2016-11" db="EMBL/GenBank/DDBJ databases">
        <authorList>
            <person name="Jaros S."/>
            <person name="Januszkiewicz K."/>
            <person name="Wedrychowicz H."/>
        </authorList>
    </citation>
    <scope>NUCLEOTIDE SEQUENCE [LARGE SCALE GENOMIC DNA]</scope>
    <source>
        <strain evidence="3 4">DSM 18119</strain>
    </source>
</reference>
<evidence type="ECO:0000259" key="2">
    <source>
        <dbReference type="Pfam" id="PF13439"/>
    </source>
</evidence>
<dbReference type="InterPro" id="IPR001296">
    <property type="entry name" value="Glyco_trans_1"/>
</dbReference>
<organism evidence="3 4">
    <name type="scientific">Flavisolibacter ginsengisoli DSM 18119</name>
    <dbReference type="NCBI Taxonomy" id="1121884"/>
    <lineage>
        <taxon>Bacteria</taxon>
        <taxon>Pseudomonadati</taxon>
        <taxon>Bacteroidota</taxon>
        <taxon>Chitinophagia</taxon>
        <taxon>Chitinophagales</taxon>
        <taxon>Chitinophagaceae</taxon>
        <taxon>Flavisolibacter</taxon>
    </lineage>
</organism>
<feature type="domain" description="Glycosyltransferase subfamily 4-like N-terminal" evidence="2">
    <location>
        <begin position="18"/>
        <end position="129"/>
    </location>
</feature>
<dbReference type="GO" id="GO:0016757">
    <property type="term" value="F:glycosyltransferase activity"/>
    <property type="evidence" value="ECO:0007669"/>
    <property type="project" value="InterPro"/>
</dbReference>
<dbReference type="SUPFAM" id="SSF53756">
    <property type="entry name" value="UDP-Glycosyltransferase/glycogen phosphorylase"/>
    <property type="match status" value="1"/>
</dbReference>
<evidence type="ECO:0000313" key="3">
    <source>
        <dbReference type="EMBL" id="SHF57428.1"/>
    </source>
</evidence>
<evidence type="ECO:0000313" key="4">
    <source>
        <dbReference type="Proteomes" id="UP000184048"/>
    </source>
</evidence>